<keyword evidence="4" id="KW-1185">Reference proteome</keyword>
<reference evidence="3 4" key="1">
    <citation type="submission" date="2024-06" db="EMBL/GenBank/DDBJ databases">
        <title>Genomic Encyclopedia of Type Strains, Phase V (KMG-V): Genome sequencing to study the core and pangenomes of soil and plant-associated prokaryotes.</title>
        <authorList>
            <person name="Whitman W."/>
        </authorList>
    </citation>
    <scope>NUCLEOTIDE SEQUENCE [LARGE SCALE GENOMIC DNA]</scope>
    <source>
        <strain evidence="3 4">USDA 160</strain>
    </source>
</reference>
<evidence type="ECO:0000313" key="3">
    <source>
        <dbReference type="EMBL" id="MET4719900.1"/>
    </source>
</evidence>
<evidence type="ECO:0000313" key="4">
    <source>
        <dbReference type="Proteomes" id="UP001549291"/>
    </source>
</evidence>
<dbReference type="PANTHER" id="PTHR32309:SF31">
    <property type="entry name" value="CAPSULAR EXOPOLYSACCHARIDE FAMILY"/>
    <property type="match status" value="1"/>
</dbReference>
<name>A0ABV2RSJ9_BRAJP</name>
<feature type="transmembrane region" description="Helical" evidence="2">
    <location>
        <begin position="52"/>
        <end position="71"/>
    </location>
</feature>
<dbReference type="RefSeq" id="WP_354270119.1">
    <property type="nucleotide sequence ID" value="NZ_JBEPTQ010000002.1"/>
</dbReference>
<dbReference type="InterPro" id="IPR050445">
    <property type="entry name" value="Bact_polysacc_biosynth/exp"/>
</dbReference>
<keyword evidence="2" id="KW-1133">Transmembrane helix</keyword>
<keyword evidence="1" id="KW-0175">Coiled coil</keyword>
<accession>A0ABV2RSJ9</accession>
<evidence type="ECO:0000256" key="1">
    <source>
        <dbReference type="SAM" id="Coils"/>
    </source>
</evidence>
<sequence>MSAIAGSELTAVNTRPSAWVDRGLSQELESTVERGTSSVLASAFGLLWRRQWVIYLCLLLTSGAAFLYYAAVGDRYEAYVLLRAGQGIKERSATNAATSPFGEGVDLQSRMESLSRIAKIDQVILEAAKNVGYERLSADSNPTLLARFMAWGREIDLRDVFTRESADQKAQANPVDETEEDIERNQAGILSLRDRVNAKQEGRSDLLKITFRHKDPVIAASYLNELANALVTVQSLDVQMPGAQEFFQAQTKRLEEEAEVAAADLKRFSVEASIYAVDDQRQLLLKRASDLSAQIATTRGTIEDKKGQKLSIADQLAILRPVAQNKTVSRMVTTLGGQDTRKPLDPVAKPPDQFEEQPPLLLIKVYQDNMASLMKLNAELNGQTELLNQLGTELEKVNKELASLSAKEAEYGRLKRVLTTASSAAAQYATRILEEQISSEVAKKSQLSSLRVVQKAITPTAPVFPQVSQLVALAIAGGILLGLGGIFGPEIAKSTMSPASNQATAVADQDQVTNLLIAAQRGDRVRGLYPAGWADYEDNCAGTARSSRMPPLKG</sequence>
<evidence type="ECO:0000256" key="2">
    <source>
        <dbReference type="SAM" id="Phobius"/>
    </source>
</evidence>
<gene>
    <name evidence="3" type="ORF">ABIF63_004006</name>
</gene>
<feature type="coiled-coil region" evidence="1">
    <location>
        <begin position="363"/>
        <end position="407"/>
    </location>
</feature>
<organism evidence="3 4">
    <name type="scientific">Bradyrhizobium japonicum</name>
    <dbReference type="NCBI Taxonomy" id="375"/>
    <lineage>
        <taxon>Bacteria</taxon>
        <taxon>Pseudomonadati</taxon>
        <taxon>Pseudomonadota</taxon>
        <taxon>Alphaproteobacteria</taxon>
        <taxon>Hyphomicrobiales</taxon>
        <taxon>Nitrobacteraceae</taxon>
        <taxon>Bradyrhizobium</taxon>
    </lineage>
</organism>
<proteinExistence type="predicted"/>
<keyword evidence="2" id="KW-0812">Transmembrane</keyword>
<comment type="caution">
    <text evidence="3">The sequence shown here is derived from an EMBL/GenBank/DDBJ whole genome shotgun (WGS) entry which is preliminary data.</text>
</comment>
<dbReference type="Proteomes" id="UP001549291">
    <property type="component" value="Unassembled WGS sequence"/>
</dbReference>
<keyword evidence="2" id="KW-0472">Membrane</keyword>
<protein>
    <submittedName>
        <fullName evidence="3">Uncharacterized protein involved in exopolysaccharide biosynthesis</fullName>
    </submittedName>
</protein>
<dbReference type="EMBL" id="JBEPTQ010000002">
    <property type="protein sequence ID" value="MET4719900.1"/>
    <property type="molecule type" value="Genomic_DNA"/>
</dbReference>
<dbReference type="PANTHER" id="PTHR32309">
    <property type="entry name" value="TYROSINE-PROTEIN KINASE"/>
    <property type="match status" value="1"/>
</dbReference>